<dbReference type="Proteomes" id="UP000723463">
    <property type="component" value="Unassembled WGS sequence"/>
</dbReference>
<proteinExistence type="predicted"/>
<evidence type="ECO:0000313" key="3">
    <source>
        <dbReference type="Proteomes" id="UP000723463"/>
    </source>
</evidence>
<accession>A0A9P6F1P0</accession>
<reference evidence="2" key="1">
    <citation type="journal article" date="2020" name="Fungal Divers.">
        <title>Resolving the Mortierellaceae phylogeny through synthesis of multi-gene phylogenetics and phylogenomics.</title>
        <authorList>
            <person name="Vandepol N."/>
            <person name="Liber J."/>
            <person name="Desiro A."/>
            <person name="Na H."/>
            <person name="Kennedy M."/>
            <person name="Barry K."/>
            <person name="Grigoriev I.V."/>
            <person name="Miller A.N."/>
            <person name="O'Donnell K."/>
            <person name="Stajich J.E."/>
            <person name="Bonito G."/>
        </authorList>
    </citation>
    <scope>NUCLEOTIDE SEQUENCE</scope>
    <source>
        <strain evidence="2">NRRL 2591</strain>
    </source>
</reference>
<feature type="region of interest" description="Disordered" evidence="1">
    <location>
        <begin position="1"/>
        <end position="73"/>
    </location>
</feature>
<dbReference type="EMBL" id="JAAAXW010000203">
    <property type="protein sequence ID" value="KAF9540363.1"/>
    <property type="molecule type" value="Genomic_DNA"/>
</dbReference>
<protein>
    <submittedName>
        <fullName evidence="2">Uncharacterized protein</fullName>
    </submittedName>
</protein>
<sequence length="73" mass="7913">MDLTNGSPNNSLASSLQAMNIGSKDQESNSPAKRAMPAMAATHSHVGMNPNRIRPTEDIFNPDDPHIREASLR</sequence>
<dbReference type="AlphaFoldDB" id="A0A9P6F1P0"/>
<keyword evidence="3" id="KW-1185">Reference proteome</keyword>
<name>A0A9P6F1P0_9FUNG</name>
<feature type="compositionally biased region" description="Polar residues" evidence="1">
    <location>
        <begin position="1"/>
        <end position="20"/>
    </location>
</feature>
<gene>
    <name evidence="2" type="ORF">EC957_004356</name>
</gene>
<evidence type="ECO:0000256" key="1">
    <source>
        <dbReference type="SAM" id="MobiDB-lite"/>
    </source>
</evidence>
<feature type="compositionally biased region" description="Basic and acidic residues" evidence="1">
    <location>
        <begin position="63"/>
        <end position="73"/>
    </location>
</feature>
<organism evidence="2 3">
    <name type="scientific">Mortierella hygrophila</name>
    <dbReference type="NCBI Taxonomy" id="979708"/>
    <lineage>
        <taxon>Eukaryota</taxon>
        <taxon>Fungi</taxon>
        <taxon>Fungi incertae sedis</taxon>
        <taxon>Mucoromycota</taxon>
        <taxon>Mortierellomycotina</taxon>
        <taxon>Mortierellomycetes</taxon>
        <taxon>Mortierellales</taxon>
        <taxon>Mortierellaceae</taxon>
        <taxon>Mortierella</taxon>
    </lineage>
</organism>
<evidence type="ECO:0000313" key="2">
    <source>
        <dbReference type="EMBL" id="KAF9540363.1"/>
    </source>
</evidence>
<comment type="caution">
    <text evidence="2">The sequence shown here is derived from an EMBL/GenBank/DDBJ whole genome shotgun (WGS) entry which is preliminary data.</text>
</comment>